<evidence type="ECO:0000313" key="3">
    <source>
        <dbReference type="Proteomes" id="UP000683575"/>
    </source>
</evidence>
<dbReference type="AlphaFoldDB" id="A0A975SY41"/>
<name>A0A975SY41_9ACTN</name>
<accession>A0A975SY41</accession>
<reference evidence="2" key="1">
    <citation type="submission" date="2021-06" db="EMBL/GenBank/DDBJ databases">
        <title>Complete genome sequence of Nocardioides sp. G188.</title>
        <authorList>
            <person name="Im W.-T."/>
        </authorList>
    </citation>
    <scope>NUCLEOTIDE SEQUENCE</scope>
    <source>
        <strain evidence="2">G188</strain>
    </source>
</reference>
<dbReference type="EMBL" id="CP077062">
    <property type="protein sequence ID" value="QWZ08095.1"/>
    <property type="molecule type" value="Genomic_DNA"/>
</dbReference>
<evidence type="ECO:0000256" key="1">
    <source>
        <dbReference type="SAM" id="MobiDB-lite"/>
    </source>
</evidence>
<proteinExistence type="predicted"/>
<keyword evidence="3" id="KW-1185">Reference proteome</keyword>
<protein>
    <submittedName>
        <fullName evidence="2">Uncharacterized protein</fullName>
    </submittedName>
</protein>
<gene>
    <name evidence="2" type="ORF">KRR39_22605</name>
</gene>
<dbReference type="KEGG" id="nps:KRR39_22605"/>
<organism evidence="2 3">
    <name type="scientific">Nocardioides panacis</name>
    <dbReference type="NCBI Taxonomy" id="2849501"/>
    <lineage>
        <taxon>Bacteria</taxon>
        <taxon>Bacillati</taxon>
        <taxon>Actinomycetota</taxon>
        <taxon>Actinomycetes</taxon>
        <taxon>Propionibacteriales</taxon>
        <taxon>Nocardioidaceae</taxon>
        <taxon>Nocardioides</taxon>
    </lineage>
</organism>
<feature type="region of interest" description="Disordered" evidence="1">
    <location>
        <begin position="1"/>
        <end position="25"/>
    </location>
</feature>
<sequence>MRPFSGWSKNSSTRRAACRVGSRSSRPTGLVITWTPGTEVYRAIASAMKSWARGTAAMFIAAVLSCR</sequence>
<dbReference type="Proteomes" id="UP000683575">
    <property type="component" value="Chromosome"/>
</dbReference>
<evidence type="ECO:0000313" key="2">
    <source>
        <dbReference type="EMBL" id="QWZ08095.1"/>
    </source>
</evidence>
<dbReference type="RefSeq" id="WP_216939604.1">
    <property type="nucleotide sequence ID" value="NZ_CP077062.1"/>
</dbReference>